<accession>X1N5T1</accession>
<protein>
    <recommendedName>
        <fullName evidence="1">Amidohydrolase-related domain-containing protein</fullName>
    </recommendedName>
</protein>
<feature type="non-terminal residue" evidence="2">
    <location>
        <position position="1"/>
    </location>
</feature>
<dbReference type="Gene3D" id="3.20.20.140">
    <property type="entry name" value="Metal-dependent hydrolases"/>
    <property type="match status" value="1"/>
</dbReference>
<comment type="caution">
    <text evidence="2">The sequence shown here is derived from an EMBL/GenBank/DDBJ whole genome shotgun (WGS) entry which is preliminary data.</text>
</comment>
<proteinExistence type="predicted"/>
<dbReference type="InterPro" id="IPR006680">
    <property type="entry name" value="Amidohydro-rel"/>
</dbReference>
<feature type="domain" description="Amidohydrolase-related" evidence="1">
    <location>
        <begin position="3"/>
        <end position="75"/>
    </location>
</feature>
<gene>
    <name evidence="2" type="ORF">S06H3_33892</name>
</gene>
<dbReference type="EMBL" id="BARV01020283">
    <property type="protein sequence ID" value="GAI25586.1"/>
    <property type="molecule type" value="Genomic_DNA"/>
</dbReference>
<organism evidence="2">
    <name type="scientific">marine sediment metagenome</name>
    <dbReference type="NCBI Taxonomy" id="412755"/>
    <lineage>
        <taxon>unclassified sequences</taxon>
        <taxon>metagenomes</taxon>
        <taxon>ecological metagenomes</taxon>
    </lineage>
</organism>
<dbReference type="SUPFAM" id="SSF51556">
    <property type="entry name" value="Metallo-dependent hydrolases"/>
    <property type="match status" value="1"/>
</dbReference>
<dbReference type="InterPro" id="IPR032466">
    <property type="entry name" value="Metal_Hydrolase"/>
</dbReference>
<evidence type="ECO:0000313" key="2">
    <source>
        <dbReference type="EMBL" id="GAI25586.1"/>
    </source>
</evidence>
<reference evidence="2" key="1">
    <citation type="journal article" date="2014" name="Front. Microbiol.">
        <title>High frequency of phylogenetically diverse reductive dehalogenase-homologous genes in deep subseafloor sedimentary metagenomes.</title>
        <authorList>
            <person name="Kawai M."/>
            <person name="Futagami T."/>
            <person name="Toyoda A."/>
            <person name="Takaki Y."/>
            <person name="Nishi S."/>
            <person name="Hori S."/>
            <person name="Arai W."/>
            <person name="Tsubouchi T."/>
            <person name="Morono Y."/>
            <person name="Uchiyama I."/>
            <person name="Ito T."/>
            <person name="Fujiyama A."/>
            <person name="Inagaki F."/>
            <person name="Takami H."/>
        </authorList>
    </citation>
    <scope>NUCLEOTIDE SEQUENCE</scope>
    <source>
        <strain evidence="2">Expedition CK06-06</strain>
    </source>
</reference>
<name>X1N5T1_9ZZZZ</name>
<dbReference type="AlphaFoldDB" id="X1N5T1"/>
<evidence type="ECO:0000259" key="1">
    <source>
        <dbReference type="Pfam" id="PF04909"/>
    </source>
</evidence>
<dbReference type="Pfam" id="PF04909">
    <property type="entry name" value="Amidohydro_2"/>
    <property type="match status" value="1"/>
</dbReference>
<sequence>KSCKKFSNVYLETSMSPVTSPLEEVIWKIGPERLLFGSNYPYCATSIELVKLQSLYKVADEDIRMALESNAEVLFSK</sequence>
<dbReference type="GO" id="GO:0016787">
    <property type="term" value="F:hydrolase activity"/>
    <property type="evidence" value="ECO:0007669"/>
    <property type="project" value="InterPro"/>
</dbReference>